<organism evidence="7 10">
    <name type="scientific">Aspergillus felis</name>
    <dbReference type="NCBI Taxonomy" id="1287682"/>
    <lineage>
        <taxon>Eukaryota</taxon>
        <taxon>Fungi</taxon>
        <taxon>Dikarya</taxon>
        <taxon>Ascomycota</taxon>
        <taxon>Pezizomycotina</taxon>
        <taxon>Eurotiomycetes</taxon>
        <taxon>Eurotiomycetidae</taxon>
        <taxon>Eurotiales</taxon>
        <taxon>Aspergillaceae</taxon>
        <taxon>Aspergillus</taxon>
        <taxon>Aspergillus subgen. Fumigati</taxon>
    </lineage>
</organism>
<sequence>MATATATATKNASSNSNSNSDSQTNDPSQPTSTSSLLSSDSSSSSSNSPNSGLSTGAKAGIGAGVGGGVLIILGLVAFILLRNRRTNAPNETPEARDQSMSLMEYKPELDATQPQASISQKPDVEITAAYAPPDGANELHSQHLSYQLPTGQNSSELPYNPAPYQQPLHSNPYELPGHSTERRNKKRIRNRNLEHMSHWPQHAHRHDVLQLGTTSRFHRNNINPRECKKLCVQRIPKNILRNRQTNRTPETLRNAHNRTPNGDIRRVQNHLEGGYRDLHHGALSRAREHLVPKPFCERARSQKRL</sequence>
<dbReference type="EMBL" id="JACBAE010001374">
    <property type="protein sequence ID" value="KAF7160180.1"/>
    <property type="molecule type" value="Genomic_DNA"/>
</dbReference>
<dbReference type="GO" id="GO:0016020">
    <property type="term" value="C:membrane"/>
    <property type="evidence" value="ECO:0007669"/>
    <property type="project" value="UniProtKB-SubCell"/>
</dbReference>
<evidence type="ECO:0000256" key="4">
    <source>
        <dbReference type="ARBA" id="ARBA00023136"/>
    </source>
</evidence>
<dbReference type="AlphaFoldDB" id="A0A8H6UNX7"/>
<feature type="transmembrane region" description="Helical" evidence="6">
    <location>
        <begin position="59"/>
        <end position="81"/>
    </location>
</feature>
<dbReference type="PANTHER" id="PTHR15549">
    <property type="entry name" value="PAIRED IMMUNOGLOBULIN-LIKE TYPE 2 RECEPTOR"/>
    <property type="match status" value="1"/>
</dbReference>
<accession>A0A8H6UNX7</accession>
<feature type="compositionally biased region" description="Polar residues" evidence="5">
    <location>
        <begin position="148"/>
        <end position="157"/>
    </location>
</feature>
<dbReference type="PANTHER" id="PTHR15549:SF26">
    <property type="entry name" value="AXIAL BUDDING PATTERN PROTEIN 2-RELATED"/>
    <property type="match status" value="1"/>
</dbReference>
<evidence type="ECO:0000313" key="9">
    <source>
        <dbReference type="Proteomes" id="UP000641853"/>
    </source>
</evidence>
<dbReference type="InterPro" id="IPR051694">
    <property type="entry name" value="Immunoregulatory_rcpt-like"/>
</dbReference>
<name>A0A8H6UNX7_9EURO</name>
<dbReference type="EMBL" id="JACBAG010001897">
    <property type="protein sequence ID" value="KAF7177457.1"/>
    <property type="molecule type" value="Genomic_DNA"/>
</dbReference>
<reference evidence="7" key="1">
    <citation type="submission" date="2020-06" db="EMBL/GenBank/DDBJ databases">
        <title>Draft genome sequences of strains closely related to Aspergillus parafelis and Aspergillus hiratsukae.</title>
        <authorList>
            <person name="Dos Santos R.A.C."/>
            <person name="Rivero-Menendez O."/>
            <person name="Steenwyk J.L."/>
            <person name="Mead M.E."/>
            <person name="Goldman G.H."/>
            <person name="Alastruey-Izquierdo A."/>
            <person name="Rokas A."/>
        </authorList>
    </citation>
    <scope>NUCLEOTIDE SEQUENCE</scope>
    <source>
        <strain evidence="7">CNM-CM5623</strain>
        <strain evidence="8">CNM-CM7691</strain>
    </source>
</reference>
<keyword evidence="3 6" id="KW-1133">Transmembrane helix</keyword>
<protein>
    <submittedName>
        <fullName evidence="7">Uncharacterized protein</fullName>
    </submittedName>
</protein>
<dbReference type="OrthoDB" id="10410812at2759"/>
<dbReference type="Proteomes" id="UP000641853">
    <property type="component" value="Unassembled WGS sequence"/>
</dbReference>
<evidence type="ECO:0000313" key="10">
    <source>
        <dbReference type="Proteomes" id="UP000654922"/>
    </source>
</evidence>
<keyword evidence="2 6" id="KW-0812">Transmembrane</keyword>
<proteinExistence type="predicted"/>
<evidence type="ECO:0000256" key="3">
    <source>
        <dbReference type="ARBA" id="ARBA00022989"/>
    </source>
</evidence>
<comment type="caution">
    <text evidence="7">The sequence shown here is derived from an EMBL/GenBank/DDBJ whole genome shotgun (WGS) entry which is preliminary data.</text>
</comment>
<keyword evidence="9" id="KW-1185">Reference proteome</keyword>
<evidence type="ECO:0000256" key="2">
    <source>
        <dbReference type="ARBA" id="ARBA00022692"/>
    </source>
</evidence>
<feature type="region of interest" description="Disordered" evidence="5">
    <location>
        <begin position="1"/>
        <end position="53"/>
    </location>
</feature>
<keyword evidence="4 6" id="KW-0472">Membrane</keyword>
<gene>
    <name evidence="7" type="ORF">CNMCM5623_005695</name>
    <name evidence="8" type="ORF">CNMCM7691_005710</name>
</gene>
<dbReference type="GO" id="GO:0071944">
    <property type="term" value="C:cell periphery"/>
    <property type="evidence" value="ECO:0007669"/>
    <property type="project" value="UniProtKB-ARBA"/>
</dbReference>
<comment type="subcellular location">
    <subcellularLocation>
        <location evidence="1">Membrane</location>
        <topology evidence="1">Single-pass membrane protein</topology>
    </subcellularLocation>
</comment>
<evidence type="ECO:0000313" key="7">
    <source>
        <dbReference type="EMBL" id="KAF7160180.1"/>
    </source>
</evidence>
<feature type="region of interest" description="Disordered" evidence="5">
    <location>
        <begin position="148"/>
        <end position="183"/>
    </location>
</feature>
<evidence type="ECO:0000256" key="1">
    <source>
        <dbReference type="ARBA" id="ARBA00004167"/>
    </source>
</evidence>
<evidence type="ECO:0000313" key="8">
    <source>
        <dbReference type="EMBL" id="KAF7177457.1"/>
    </source>
</evidence>
<dbReference type="Proteomes" id="UP000654922">
    <property type="component" value="Unassembled WGS sequence"/>
</dbReference>
<evidence type="ECO:0000256" key="5">
    <source>
        <dbReference type="SAM" id="MobiDB-lite"/>
    </source>
</evidence>
<evidence type="ECO:0000256" key="6">
    <source>
        <dbReference type="SAM" id="Phobius"/>
    </source>
</evidence>